<dbReference type="OrthoDB" id="275779at2157"/>
<keyword evidence="4" id="KW-1185">Reference proteome</keyword>
<dbReference type="GO" id="GO:0004175">
    <property type="term" value="F:endopeptidase activity"/>
    <property type="evidence" value="ECO:0007669"/>
    <property type="project" value="UniProtKB-ARBA"/>
</dbReference>
<protein>
    <submittedName>
        <fullName evidence="3">CAAX amino terminal protease family protein</fullName>
    </submittedName>
</protein>
<keyword evidence="3" id="KW-0378">Hydrolase</keyword>
<feature type="domain" description="CAAX prenyl protease 2/Lysostaphin resistance protein A-like" evidence="2">
    <location>
        <begin position="131"/>
        <end position="223"/>
    </location>
</feature>
<keyword evidence="1" id="KW-0812">Transmembrane</keyword>
<gene>
    <name evidence="3" type="ordered locus">mru_0230</name>
</gene>
<name>D3DZC7_METRM</name>
<evidence type="ECO:0000313" key="3">
    <source>
        <dbReference type="EMBL" id="ADC46082.1"/>
    </source>
</evidence>
<dbReference type="PANTHER" id="PTHR36435:SF1">
    <property type="entry name" value="CAAX AMINO TERMINAL PROTEASE FAMILY PROTEIN"/>
    <property type="match status" value="1"/>
</dbReference>
<feature type="transmembrane region" description="Helical" evidence="1">
    <location>
        <begin position="189"/>
        <end position="206"/>
    </location>
</feature>
<dbReference type="RefSeq" id="WP_012955038.1">
    <property type="nucleotide sequence ID" value="NC_013790.1"/>
</dbReference>
<dbReference type="Proteomes" id="UP000008680">
    <property type="component" value="Chromosome"/>
</dbReference>
<dbReference type="eggNOG" id="arCOG02766">
    <property type="taxonomic scope" value="Archaea"/>
</dbReference>
<organism evidence="3 4">
    <name type="scientific">Methanobrevibacter ruminantium (strain ATCC 35063 / DSM 1093 / JCM 13430 / OCM 146 / M1)</name>
    <name type="common">Methanobacterium ruminantium</name>
    <dbReference type="NCBI Taxonomy" id="634498"/>
    <lineage>
        <taxon>Archaea</taxon>
        <taxon>Methanobacteriati</taxon>
        <taxon>Methanobacteriota</taxon>
        <taxon>Methanomada group</taxon>
        <taxon>Methanobacteria</taxon>
        <taxon>Methanobacteriales</taxon>
        <taxon>Methanobacteriaceae</taxon>
        <taxon>Methanobrevibacter</taxon>
    </lineage>
</organism>
<feature type="transmembrane region" description="Helical" evidence="1">
    <location>
        <begin position="244"/>
        <end position="265"/>
    </location>
</feature>
<evidence type="ECO:0000259" key="2">
    <source>
        <dbReference type="Pfam" id="PF02517"/>
    </source>
</evidence>
<dbReference type="InterPro" id="IPR003675">
    <property type="entry name" value="Rce1/LyrA-like_dom"/>
</dbReference>
<dbReference type="MEROPS" id="G05.007"/>
<accession>D3DZC7</accession>
<feature type="transmembrane region" description="Helical" evidence="1">
    <location>
        <begin position="218"/>
        <end position="238"/>
    </location>
</feature>
<dbReference type="EMBL" id="CP001719">
    <property type="protein sequence ID" value="ADC46082.1"/>
    <property type="molecule type" value="Genomic_DNA"/>
</dbReference>
<keyword evidence="1" id="KW-1133">Transmembrane helix</keyword>
<dbReference type="PANTHER" id="PTHR36435">
    <property type="entry name" value="SLR1288 PROTEIN"/>
    <property type="match status" value="1"/>
</dbReference>
<keyword evidence="3" id="KW-0645">Protease</keyword>
<keyword evidence="1" id="KW-0472">Membrane</keyword>
<dbReference type="Pfam" id="PF02517">
    <property type="entry name" value="Rce1-like"/>
    <property type="match status" value="1"/>
</dbReference>
<dbReference type="HOGENOM" id="CLU_070991_1_0_2"/>
<feature type="transmembrane region" description="Helical" evidence="1">
    <location>
        <begin position="122"/>
        <end position="143"/>
    </location>
</feature>
<dbReference type="PATRIC" id="fig|634498.28.peg.234"/>
<dbReference type="GeneID" id="8769870"/>
<proteinExistence type="predicted"/>
<dbReference type="InterPro" id="IPR052710">
    <property type="entry name" value="CAAX_protease"/>
</dbReference>
<feature type="transmembrane region" description="Helical" evidence="1">
    <location>
        <begin position="47"/>
        <end position="68"/>
    </location>
</feature>
<dbReference type="STRING" id="634498.mru_0230"/>
<feature type="transmembrane region" description="Helical" evidence="1">
    <location>
        <begin position="20"/>
        <end position="41"/>
    </location>
</feature>
<evidence type="ECO:0000256" key="1">
    <source>
        <dbReference type="SAM" id="Phobius"/>
    </source>
</evidence>
<dbReference type="AlphaFoldDB" id="D3DZC7"/>
<dbReference type="GO" id="GO:0006508">
    <property type="term" value="P:proteolysis"/>
    <property type="evidence" value="ECO:0007669"/>
    <property type="project" value="UniProtKB-KW"/>
</dbReference>
<sequence>MDFSVKDFNVRLRTIRIWEVVIALVVAFFLTGFTCDYFGIYSGEAEYIIFFLYMMVFFAIASIGTHGFKDDIYGVFKASNLFKVIMIVIPNMLLAFFIQQHLAGFDAMFNNINLLALPVSDLAYEASNPLLFLFEFFSAIFIAPISEELFFRGILFNRLKIRKGVIFGVVVSSIIFGLCHFNYPDHLAHIIYTCLFGMCLCILYLRTDNLLINMFAHFLYNLLSYVIVYTPIGDLFLGGPFMDFTVIVLLFSIVFVPAYIFYFSIKLK</sequence>
<feature type="transmembrane region" description="Helical" evidence="1">
    <location>
        <begin position="80"/>
        <end position="102"/>
    </location>
</feature>
<feature type="transmembrane region" description="Helical" evidence="1">
    <location>
        <begin position="164"/>
        <end position="183"/>
    </location>
</feature>
<evidence type="ECO:0000313" key="4">
    <source>
        <dbReference type="Proteomes" id="UP000008680"/>
    </source>
</evidence>
<dbReference type="KEGG" id="mru:mru_0230"/>
<dbReference type="GO" id="GO:0080120">
    <property type="term" value="P:CAAX-box protein maturation"/>
    <property type="evidence" value="ECO:0007669"/>
    <property type="project" value="UniProtKB-ARBA"/>
</dbReference>
<reference evidence="3 4" key="1">
    <citation type="journal article" date="2010" name="PLoS ONE">
        <title>The genome sequence of the rumen methanogen Methanobrevibacter ruminantium reveals new possibilities for controlling ruminant methane emissions.</title>
        <authorList>
            <person name="Leahy S.C."/>
            <person name="Kelly W.J."/>
            <person name="Altermann E."/>
            <person name="Ronimus R.S."/>
            <person name="Yeoman C.J."/>
            <person name="Pacheco D.M."/>
            <person name="Li D."/>
            <person name="Kong Z."/>
            <person name="McTavish S."/>
            <person name="Sang C."/>
            <person name="Lambie S.C."/>
            <person name="Janssen P.H."/>
            <person name="Dey D."/>
            <person name="Attwood G.T."/>
        </authorList>
    </citation>
    <scope>NUCLEOTIDE SEQUENCE [LARGE SCALE GENOMIC DNA]</scope>
    <source>
        <strain evidence="4">ATCC 35063 / DSM 1093 / JCM 13430 / OCM 146 / M1</strain>
    </source>
</reference>